<dbReference type="AlphaFoldDB" id="A0A401FZG6"/>
<comment type="caution">
    <text evidence="1">The sequence shown here is derived from an EMBL/GenBank/DDBJ whole genome shotgun (WGS) entry which is preliminary data.</text>
</comment>
<accession>A0A401FZG6</accession>
<keyword evidence="2" id="KW-1185">Reference proteome</keyword>
<gene>
    <name evidence="1" type="ORF">DENIS_3322</name>
</gene>
<name>A0A401FZG6_9BACT</name>
<dbReference type="RefSeq" id="WP_124329525.1">
    <property type="nucleotide sequence ID" value="NZ_BEXT01000001.1"/>
</dbReference>
<dbReference type="OrthoDB" id="5432631at2"/>
<evidence type="ECO:0000313" key="1">
    <source>
        <dbReference type="EMBL" id="GBC62350.1"/>
    </source>
</evidence>
<reference evidence="2" key="1">
    <citation type="submission" date="2017-11" db="EMBL/GenBank/DDBJ databases">
        <authorList>
            <person name="Watanabe M."/>
            <person name="Kojima H."/>
        </authorList>
    </citation>
    <scope>NUCLEOTIDE SEQUENCE [LARGE SCALE GENOMIC DNA]</scope>
    <source>
        <strain evidence="2">Tokyo 01</strain>
    </source>
</reference>
<dbReference type="EMBL" id="BEXT01000001">
    <property type="protein sequence ID" value="GBC62350.1"/>
    <property type="molecule type" value="Genomic_DNA"/>
</dbReference>
<organism evidence="1 2">
    <name type="scientific">Desulfonema ishimotonii</name>
    <dbReference type="NCBI Taxonomy" id="45657"/>
    <lineage>
        <taxon>Bacteria</taxon>
        <taxon>Pseudomonadati</taxon>
        <taxon>Thermodesulfobacteriota</taxon>
        <taxon>Desulfobacteria</taxon>
        <taxon>Desulfobacterales</taxon>
        <taxon>Desulfococcaceae</taxon>
        <taxon>Desulfonema</taxon>
    </lineage>
</organism>
<evidence type="ECO:0000313" key="2">
    <source>
        <dbReference type="Proteomes" id="UP000288096"/>
    </source>
</evidence>
<reference evidence="2" key="2">
    <citation type="submission" date="2019-01" db="EMBL/GenBank/DDBJ databases">
        <title>Genome sequence of Desulfonema ishimotonii strain Tokyo 01.</title>
        <authorList>
            <person name="Fukui M."/>
        </authorList>
    </citation>
    <scope>NUCLEOTIDE SEQUENCE [LARGE SCALE GENOMIC DNA]</scope>
    <source>
        <strain evidence="2">Tokyo 01</strain>
    </source>
</reference>
<protein>
    <submittedName>
        <fullName evidence="1">Uncharacterized protein</fullName>
    </submittedName>
</protein>
<sequence>MLRTEAIAKAFEAICEEAELIDRETLPDSVKNRISTIISIARHQNDIRNAPKGSCEAHQTP</sequence>
<dbReference type="Proteomes" id="UP000288096">
    <property type="component" value="Unassembled WGS sequence"/>
</dbReference>
<proteinExistence type="predicted"/>